<protein>
    <submittedName>
        <fullName evidence="1">Uncharacterized protein</fullName>
    </submittedName>
</protein>
<accession>A0ABU3CPA6</accession>
<organism evidence="1 2">
    <name type="scientific">Autumnicola lenta</name>
    <dbReference type="NCBI Taxonomy" id="3075593"/>
    <lineage>
        <taxon>Bacteria</taxon>
        <taxon>Pseudomonadati</taxon>
        <taxon>Bacteroidota</taxon>
        <taxon>Flavobacteriia</taxon>
        <taxon>Flavobacteriales</taxon>
        <taxon>Flavobacteriaceae</taxon>
        <taxon>Autumnicola</taxon>
    </lineage>
</organism>
<name>A0ABU3CPA6_9FLAO</name>
<dbReference type="RefSeq" id="WP_311496279.1">
    <property type="nucleotide sequence ID" value="NZ_JAVRHO010000032.1"/>
</dbReference>
<evidence type="ECO:0000313" key="1">
    <source>
        <dbReference type="EMBL" id="MDT0648180.1"/>
    </source>
</evidence>
<comment type="caution">
    <text evidence="1">The sequence shown here is derived from an EMBL/GenBank/DDBJ whole genome shotgun (WGS) entry which is preliminary data.</text>
</comment>
<evidence type="ECO:0000313" key="2">
    <source>
        <dbReference type="Proteomes" id="UP001245285"/>
    </source>
</evidence>
<sequence length="100" mass="11250">MKAPKWQLSAGNWLQFSSSPADLADFRRKVLAKCTFHFSLSTISDEGLKMATIGRKLVADLNFSRRVRRFPQKSFSQMNFSTFQEGSKTAIIALKCDGKA</sequence>
<gene>
    <name evidence="1" type="ORF">RM545_15915</name>
</gene>
<reference evidence="1 2" key="1">
    <citation type="submission" date="2023-09" db="EMBL/GenBank/DDBJ databases">
        <authorList>
            <person name="Rey-Velasco X."/>
        </authorList>
    </citation>
    <scope>NUCLEOTIDE SEQUENCE [LARGE SCALE GENOMIC DNA]</scope>
    <source>
        <strain evidence="1 2">F260</strain>
    </source>
</reference>
<dbReference type="EMBL" id="JAVRHO010000032">
    <property type="protein sequence ID" value="MDT0648180.1"/>
    <property type="molecule type" value="Genomic_DNA"/>
</dbReference>
<keyword evidence="2" id="KW-1185">Reference proteome</keyword>
<dbReference type="Proteomes" id="UP001245285">
    <property type="component" value="Unassembled WGS sequence"/>
</dbReference>
<proteinExistence type="predicted"/>